<accession>A0A238J781</accession>
<name>A0A238J781_9RHOB</name>
<dbReference type="AlphaFoldDB" id="A0A238J781"/>
<sequence length="73" mass="8542">MTHDRSHPLRRRGIFARLLTLLHALRLPRTTPTTTDIIDGLPEGMSDHHLRDIGLDPQQIYLYKHRPHDPRGF</sequence>
<evidence type="ECO:0008006" key="3">
    <source>
        <dbReference type="Google" id="ProtNLM"/>
    </source>
</evidence>
<dbReference type="EMBL" id="FXXP01000001">
    <property type="protein sequence ID" value="SMX26528.1"/>
    <property type="molecule type" value="Genomic_DNA"/>
</dbReference>
<dbReference type="RefSeq" id="WP_099242419.1">
    <property type="nucleotide sequence ID" value="NZ_FXXP01000001.1"/>
</dbReference>
<proteinExistence type="predicted"/>
<keyword evidence="2" id="KW-1185">Reference proteome</keyword>
<protein>
    <recommendedName>
        <fullName evidence="3">DUF1127 domain-containing protein</fullName>
    </recommendedName>
</protein>
<gene>
    <name evidence="1" type="ORF">TRP8649_00610</name>
</gene>
<reference evidence="2" key="1">
    <citation type="submission" date="2017-05" db="EMBL/GenBank/DDBJ databases">
        <authorList>
            <person name="Rodrigo-Torres L."/>
            <person name="Arahal R. D."/>
            <person name="Lucena T."/>
        </authorList>
    </citation>
    <scope>NUCLEOTIDE SEQUENCE [LARGE SCALE GENOMIC DNA]</scope>
    <source>
        <strain evidence="2">CECT 8649</strain>
    </source>
</reference>
<organism evidence="1 2">
    <name type="scientific">Pelagimonas phthalicica</name>
    <dbReference type="NCBI Taxonomy" id="1037362"/>
    <lineage>
        <taxon>Bacteria</taxon>
        <taxon>Pseudomonadati</taxon>
        <taxon>Pseudomonadota</taxon>
        <taxon>Alphaproteobacteria</taxon>
        <taxon>Rhodobacterales</taxon>
        <taxon>Roseobacteraceae</taxon>
        <taxon>Pelagimonas</taxon>
    </lineage>
</organism>
<evidence type="ECO:0000313" key="2">
    <source>
        <dbReference type="Proteomes" id="UP000225972"/>
    </source>
</evidence>
<dbReference type="Proteomes" id="UP000225972">
    <property type="component" value="Unassembled WGS sequence"/>
</dbReference>
<evidence type="ECO:0000313" key="1">
    <source>
        <dbReference type="EMBL" id="SMX26528.1"/>
    </source>
</evidence>